<dbReference type="RefSeq" id="XP_033384418.1">
    <property type="nucleotide sequence ID" value="XM_033530443.1"/>
</dbReference>
<protein>
    <submittedName>
        <fullName evidence="8">S-2-hydroxy-acid oxidase</fullName>
    </submittedName>
</protein>
<dbReference type="SUPFAM" id="SSF51395">
    <property type="entry name" value="FMN-linked oxidoreductases"/>
    <property type="match status" value="1"/>
</dbReference>
<feature type="binding site" evidence="5">
    <location>
        <begin position="311"/>
        <end position="315"/>
    </location>
    <ligand>
        <name>FMN</name>
        <dbReference type="ChEBI" id="CHEBI:58210"/>
    </ligand>
</feature>
<keyword evidence="5" id="KW-0285">Flavoprotein</keyword>
<dbReference type="PANTHER" id="PTHR10578:SF140">
    <property type="entry name" value="FMN HYDROXY ACID DEHYDROGENASE DOMAIN-CONTAINING PROTEIN"/>
    <property type="match status" value="1"/>
</dbReference>
<accession>A0A6A5XT37</accession>
<comment type="cofactor">
    <cofactor evidence="1">
        <name>FMN</name>
        <dbReference type="ChEBI" id="CHEBI:58210"/>
    </cofactor>
</comment>
<dbReference type="GO" id="GO:0010181">
    <property type="term" value="F:FMN binding"/>
    <property type="evidence" value="ECO:0007669"/>
    <property type="project" value="InterPro"/>
</dbReference>
<dbReference type="PANTHER" id="PTHR10578">
    <property type="entry name" value="S -2-HYDROXY-ACID OXIDASE-RELATED"/>
    <property type="match status" value="1"/>
</dbReference>
<evidence type="ECO:0000256" key="4">
    <source>
        <dbReference type="PIRSR" id="PIRSR000138-1"/>
    </source>
</evidence>
<dbReference type="EMBL" id="ML978069">
    <property type="protein sequence ID" value="KAF2016079.1"/>
    <property type="molecule type" value="Genomic_DNA"/>
</dbReference>
<proteinExistence type="inferred from homology"/>
<dbReference type="InterPro" id="IPR037396">
    <property type="entry name" value="FMN_HAD"/>
</dbReference>
<dbReference type="PIRSF" id="PIRSF000138">
    <property type="entry name" value="Al-hdrx_acd_dh"/>
    <property type="match status" value="1"/>
</dbReference>
<feature type="signal peptide" evidence="6">
    <location>
        <begin position="1"/>
        <end position="16"/>
    </location>
</feature>
<dbReference type="Pfam" id="PF01070">
    <property type="entry name" value="FMN_dh"/>
    <property type="match status" value="2"/>
</dbReference>
<dbReference type="PROSITE" id="PS00557">
    <property type="entry name" value="FMN_HYDROXY_ACID_DH_1"/>
    <property type="match status" value="1"/>
</dbReference>
<evidence type="ECO:0000259" key="7">
    <source>
        <dbReference type="PROSITE" id="PS51349"/>
    </source>
</evidence>
<keyword evidence="9" id="KW-1185">Reference proteome</keyword>
<name>A0A6A5XT37_9PLEO</name>
<dbReference type="InterPro" id="IPR008259">
    <property type="entry name" value="FMN_hydac_DH_AS"/>
</dbReference>
<evidence type="ECO:0000256" key="2">
    <source>
        <dbReference type="ARBA" id="ARBA00023002"/>
    </source>
</evidence>
<feature type="binding site" evidence="5">
    <location>
        <position position="207"/>
    </location>
    <ligand>
        <name>FMN</name>
        <dbReference type="ChEBI" id="CHEBI:58210"/>
    </ligand>
</feature>
<dbReference type="InterPro" id="IPR013785">
    <property type="entry name" value="Aldolase_TIM"/>
</dbReference>
<sequence>MRSFLYLASLVAAAEPFWNEPDTGLETFLSGTNWTEGTQPALKDIRGIPDFDFAARQKLDNQQYSFYRTASAGEYSYRNNLEIWSKVKFRARMLTDVTKVNETLATQILGYNFSAPIFIAPAARGAYADPERAELNFVEASGSENTLYTAALYASKTIEELAAVKSNNTLNGPQVIFQQIYTNSNLSVTWDQIARAERTGAKAIVWTIDAPATSVRHRAARYDTTNANAVTSALTWDIYDQMKNRTSLPIIPKGISTVEDALVAIEKGVKAIYISNHGARQLDHSPSPLEIAYEIHRNAPEVFKKVEVLADSGVRYGADVLKLLALGVKAVGLGRPFMYANTYGLEGVTKAIQILKQEIASDAAQAGIHDIQNISPKVLNTRALEADVYIMED</sequence>
<dbReference type="GeneID" id="54287840"/>
<feature type="active site" description="Proton acceptor" evidence="4">
    <location>
        <position position="277"/>
    </location>
</feature>
<comment type="similarity">
    <text evidence="3">Belongs to the FMN-dependent alpha-hydroxy acid dehydrogenase family.</text>
</comment>
<organism evidence="8 9">
    <name type="scientific">Aaosphaeria arxii CBS 175.79</name>
    <dbReference type="NCBI Taxonomy" id="1450172"/>
    <lineage>
        <taxon>Eukaryota</taxon>
        <taxon>Fungi</taxon>
        <taxon>Dikarya</taxon>
        <taxon>Ascomycota</taxon>
        <taxon>Pezizomycotina</taxon>
        <taxon>Dothideomycetes</taxon>
        <taxon>Pleosporomycetidae</taxon>
        <taxon>Pleosporales</taxon>
        <taxon>Pleosporales incertae sedis</taxon>
        <taxon>Aaosphaeria</taxon>
    </lineage>
</organism>
<evidence type="ECO:0000313" key="9">
    <source>
        <dbReference type="Proteomes" id="UP000799778"/>
    </source>
</evidence>
<dbReference type="InterPro" id="IPR000262">
    <property type="entry name" value="FMN-dep_DH"/>
</dbReference>
<feature type="binding site" evidence="5">
    <location>
        <position position="275"/>
    </location>
    <ligand>
        <name>FMN</name>
        <dbReference type="ChEBI" id="CHEBI:58210"/>
    </ligand>
</feature>
<feature type="binding site" evidence="5">
    <location>
        <position position="277"/>
    </location>
    <ligand>
        <name>glyoxylate</name>
        <dbReference type="ChEBI" id="CHEBI:36655"/>
    </ligand>
</feature>
<evidence type="ECO:0000256" key="1">
    <source>
        <dbReference type="ARBA" id="ARBA00001917"/>
    </source>
</evidence>
<feature type="binding site" evidence="5">
    <location>
        <position position="216"/>
    </location>
    <ligand>
        <name>glyoxylate</name>
        <dbReference type="ChEBI" id="CHEBI:36655"/>
    </ligand>
</feature>
<feature type="domain" description="FMN hydroxy acid dehydrogenase" evidence="7">
    <location>
        <begin position="40"/>
        <end position="384"/>
    </location>
</feature>
<feature type="binding site" evidence="5">
    <location>
        <position position="280"/>
    </location>
    <ligand>
        <name>glyoxylate</name>
        <dbReference type="ChEBI" id="CHEBI:36655"/>
    </ligand>
</feature>
<dbReference type="PROSITE" id="PS51349">
    <property type="entry name" value="FMN_HYDROXY_ACID_DH_2"/>
    <property type="match status" value="1"/>
</dbReference>
<evidence type="ECO:0000313" key="8">
    <source>
        <dbReference type="EMBL" id="KAF2016079.1"/>
    </source>
</evidence>
<feature type="binding site" evidence="5">
    <location>
        <position position="179"/>
    </location>
    <ligand>
        <name>FMN</name>
        <dbReference type="ChEBI" id="CHEBI:58210"/>
    </ligand>
</feature>
<feature type="binding site" evidence="5">
    <location>
        <begin position="121"/>
        <end position="123"/>
    </location>
    <ligand>
        <name>FMN</name>
        <dbReference type="ChEBI" id="CHEBI:58210"/>
    </ligand>
</feature>
<keyword evidence="5" id="KW-0288">FMN</keyword>
<evidence type="ECO:0000256" key="5">
    <source>
        <dbReference type="PIRSR" id="PIRSR000138-2"/>
    </source>
</evidence>
<evidence type="ECO:0000256" key="3">
    <source>
        <dbReference type="ARBA" id="ARBA00024042"/>
    </source>
</evidence>
<feature type="binding site" evidence="5">
    <location>
        <position position="181"/>
    </location>
    <ligand>
        <name>glyoxylate</name>
        <dbReference type="ChEBI" id="CHEBI:36655"/>
    </ligand>
</feature>
<dbReference type="Gene3D" id="3.20.20.70">
    <property type="entry name" value="Aldolase class I"/>
    <property type="match status" value="1"/>
</dbReference>
<dbReference type="InterPro" id="IPR012133">
    <property type="entry name" value="Alpha-hydoxy_acid_DH_FMN"/>
</dbReference>
<keyword evidence="2" id="KW-0560">Oxidoreductase</keyword>
<dbReference type="AlphaFoldDB" id="A0A6A5XT37"/>
<reference evidence="8" key="1">
    <citation type="journal article" date="2020" name="Stud. Mycol.">
        <title>101 Dothideomycetes genomes: a test case for predicting lifestyles and emergence of pathogens.</title>
        <authorList>
            <person name="Haridas S."/>
            <person name="Albert R."/>
            <person name="Binder M."/>
            <person name="Bloem J."/>
            <person name="Labutti K."/>
            <person name="Salamov A."/>
            <person name="Andreopoulos B."/>
            <person name="Baker S."/>
            <person name="Barry K."/>
            <person name="Bills G."/>
            <person name="Bluhm B."/>
            <person name="Cannon C."/>
            <person name="Castanera R."/>
            <person name="Culley D."/>
            <person name="Daum C."/>
            <person name="Ezra D."/>
            <person name="Gonzalez J."/>
            <person name="Henrissat B."/>
            <person name="Kuo A."/>
            <person name="Liang C."/>
            <person name="Lipzen A."/>
            <person name="Lutzoni F."/>
            <person name="Magnuson J."/>
            <person name="Mondo S."/>
            <person name="Nolan M."/>
            <person name="Ohm R."/>
            <person name="Pangilinan J."/>
            <person name="Park H.-J."/>
            <person name="Ramirez L."/>
            <person name="Alfaro M."/>
            <person name="Sun H."/>
            <person name="Tritt A."/>
            <person name="Yoshinaga Y."/>
            <person name="Zwiers L.-H."/>
            <person name="Turgeon B."/>
            <person name="Goodwin S."/>
            <person name="Spatafora J."/>
            <person name="Crous P."/>
            <person name="Grigoriev I."/>
        </authorList>
    </citation>
    <scope>NUCLEOTIDE SEQUENCE</scope>
    <source>
        <strain evidence="8">CBS 175.79</strain>
    </source>
</reference>
<keyword evidence="6" id="KW-0732">Signal</keyword>
<dbReference type="OrthoDB" id="1925334at2759"/>
<dbReference type="GO" id="GO:0016491">
    <property type="term" value="F:oxidoreductase activity"/>
    <property type="evidence" value="ECO:0007669"/>
    <property type="project" value="UniProtKB-KW"/>
</dbReference>
<feature type="binding site" evidence="5">
    <location>
        <position position="253"/>
    </location>
    <ligand>
        <name>FMN</name>
        <dbReference type="ChEBI" id="CHEBI:58210"/>
    </ligand>
</feature>
<evidence type="ECO:0000256" key="6">
    <source>
        <dbReference type="SAM" id="SignalP"/>
    </source>
</evidence>
<gene>
    <name evidence="8" type="ORF">BU24DRAFT_441440</name>
</gene>
<feature type="binding site" evidence="5">
    <location>
        <begin position="334"/>
        <end position="335"/>
    </location>
    <ligand>
        <name>FMN</name>
        <dbReference type="ChEBI" id="CHEBI:58210"/>
    </ligand>
</feature>
<dbReference type="Proteomes" id="UP000799778">
    <property type="component" value="Unassembled WGS sequence"/>
</dbReference>
<feature type="chain" id="PRO_5025677951" evidence="6">
    <location>
        <begin position="17"/>
        <end position="393"/>
    </location>
</feature>